<evidence type="ECO:0000256" key="6">
    <source>
        <dbReference type="ARBA" id="ARBA00023143"/>
    </source>
</evidence>
<sequence>MSGNLLSIGKSGLFAAQAGLATTGHNITNANVAGYNRQVVVQATAPMLDTGVGFQGTGTQIAQIKRYSDEFLNSQVRNAQASKSGLDSYYAQISQIDNMLADQTAGLSPSLQGFFKGVQDMAANRASVPSRQAMLSAADTLATRFQALDARFGEIREGVNSTIETSVTMINSYANQIAQLNEQIGNFASANQSVPNDLLDKRDQLVMELNTHVKANVMPGDNNSLTVSIGNGQPLVVGQRAFQLAGVKSPTDPGRIDVGYVTGNKVSTLADSALSGGTLGGALEFRSKTLDPAQSALGKVAIGMAIEFNAQHKLGLDQGGKPGQDFFQVAKAVVGRNEKNASTSDVAVEAIVRDPADLKDSDYKVEFSSTGYNVYRLSDNERVIKDYIPDGNPVKADGIDFMISTGTVAVGDSFLVRPTVAGAANFNVLVKDVAGIAAAAPIVTETPVGNTGNVKISPGTVDKDFLTGAPGLPVELIYDKDTGMLDGFPAGMQVRIVDSKGVESGPFTNPVAFEDGATYTFGGVSITLSGTPGDGDKFDIKDNSGGVGDTRNIGLLGDLQTKNIFNGGTATLQSSYAQLVSTVGNKTREVQVNGQAAEALLAQTRTAAQDVSGVNLDEEATNLIKYQQAYQAAGKVMQIAGTIFDTLLSIGR</sequence>
<evidence type="ECO:0000256" key="3">
    <source>
        <dbReference type="ARBA" id="ARBA00009677"/>
    </source>
</evidence>
<comment type="subcellular location">
    <subcellularLocation>
        <location evidence="1">Bacterial flagellum</location>
    </subcellularLocation>
    <subcellularLocation>
        <location evidence="2">Secreted</location>
    </subcellularLocation>
</comment>
<proteinExistence type="inferred from homology"/>
<dbReference type="Proteomes" id="UP001206572">
    <property type="component" value="Unassembled WGS sequence"/>
</dbReference>
<keyword evidence="6" id="KW-0975">Bacterial flagellum</keyword>
<evidence type="ECO:0000259" key="8">
    <source>
        <dbReference type="Pfam" id="PF21158"/>
    </source>
</evidence>
<dbReference type="InterPro" id="IPR002371">
    <property type="entry name" value="FlgK"/>
</dbReference>
<keyword evidence="11" id="KW-0966">Cell projection</keyword>
<evidence type="ECO:0000259" key="10">
    <source>
        <dbReference type="Pfam" id="PF22638"/>
    </source>
</evidence>
<feature type="domain" description="Flagellar hook-associated protein 1 D2-like" evidence="8">
    <location>
        <begin position="337"/>
        <end position="418"/>
    </location>
</feature>
<dbReference type="PANTHER" id="PTHR30033">
    <property type="entry name" value="FLAGELLAR HOOK-ASSOCIATED PROTEIN 1"/>
    <property type="match status" value="1"/>
</dbReference>
<evidence type="ECO:0000256" key="5">
    <source>
        <dbReference type="ARBA" id="ARBA00022525"/>
    </source>
</evidence>
<dbReference type="Pfam" id="PF06429">
    <property type="entry name" value="Flg_bbr_C"/>
    <property type="match status" value="1"/>
</dbReference>
<keyword evidence="5" id="KW-0964">Secreted</keyword>
<dbReference type="Pfam" id="PF21159">
    <property type="entry name" value="FlgK_2nd"/>
    <property type="match status" value="1"/>
</dbReference>
<dbReference type="InterPro" id="IPR010930">
    <property type="entry name" value="Flg_bb/hook_C_dom"/>
</dbReference>
<feature type="domain" description="Flagellar basal-body/hook protein C-terminal" evidence="7">
    <location>
        <begin position="611"/>
        <end position="649"/>
    </location>
</feature>
<evidence type="ECO:0000256" key="1">
    <source>
        <dbReference type="ARBA" id="ARBA00004365"/>
    </source>
</evidence>
<dbReference type="NCBIfam" id="TIGR02492">
    <property type="entry name" value="flgK_ends"/>
    <property type="match status" value="1"/>
</dbReference>
<name>A0ABT2AFX0_9BURK</name>
<feature type="domain" description="Flagellar hook-associated protein 1 D3" evidence="9">
    <location>
        <begin position="441"/>
        <end position="540"/>
    </location>
</feature>
<keyword evidence="11" id="KW-0282">Flagellum</keyword>
<dbReference type="InterPro" id="IPR053927">
    <property type="entry name" value="FlgK_helical"/>
</dbReference>
<comment type="caution">
    <text evidence="11">The sequence shown here is derived from an EMBL/GenBank/DDBJ whole genome shotgun (WGS) entry which is preliminary data.</text>
</comment>
<organism evidence="11 12">
    <name type="scientific">Massilia agri</name>
    <dbReference type="NCBI Taxonomy" id="1886785"/>
    <lineage>
        <taxon>Bacteria</taxon>
        <taxon>Pseudomonadati</taxon>
        <taxon>Pseudomonadota</taxon>
        <taxon>Betaproteobacteria</taxon>
        <taxon>Burkholderiales</taxon>
        <taxon>Oxalobacteraceae</taxon>
        <taxon>Telluria group</taxon>
        <taxon>Massilia</taxon>
    </lineage>
</organism>
<evidence type="ECO:0000313" key="11">
    <source>
        <dbReference type="EMBL" id="MCS0595081.1"/>
    </source>
</evidence>
<dbReference type="PRINTS" id="PR01005">
    <property type="entry name" value="FLGHOOKAP1"/>
</dbReference>
<evidence type="ECO:0000256" key="2">
    <source>
        <dbReference type="ARBA" id="ARBA00004613"/>
    </source>
</evidence>
<reference evidence="11 12" key="1">
    <citation type="submission" date="2022-08" db="EMBL/GenBank/DDBJ databases">
        <title>Reclassification of Massilia species as members of the genera Telluria, Duganella, Pseudoduganella, Mokoshia gen. nov. and Zemynaea gen. nov. using orthogonal and non-orthogonal genome-based approaches.</title>
        <authorList>
            <person name="Bowman J.P."/>
        </authorList>
    </citation>
    <scope>NUCLEOTIDE SEQUENCE [LARGE SCALE GENOMIC DNA]</scope>
    <source>
        <strain evidence="11 12">JCM 31661</strain>
    </source>
</reference>
<accession>A0ABT2AFX0</accession>
<evidence type="ECO:0000313" key="12">
    <source>
        <dbReference type="Proteomes" id="UP001206572"/>
    </source>
</evidence>
<dbReference type="InterPro" id="IPR049474">
    <property type="entry name" value="FlgK_D3"/>
</dbReference>
<gene>
    <name evidence="11" type="primary">flgK</name>
    <name evidence="11" type="ORF">NX780_01820</name>
</gene>
<protein>
    <recommendedName>
        <fullName evidence="4">Flagellar hook-associated protein 1</fullName>
    </recommendedName>
</protein>
<dbReference type="EMBL" id="JANUHA010000001">
    <property type="protein sequence ID" value="MCS0595081.1"/>
    <property type="molecule type" value="Genomic_DNA"/>
</dbReference>
<keyword evidence="12" id="KW-1185">Reference proteome</keyword>
<keyword evidence="11" id="KW-0969">Cilium</keyword>
<evidence type="ECO:0000259" key="7">
    <source>
        <dbReference type="Pfam" id="PF06429"/>
    </source>
</evidence>
<dbReference type="Pfam" id="PF22638">
    <property type="entry name" value="FlgK_D1"/>
    <property type="match status" value="1"/>
</dbReference>
<evidence type="ECO:0000256" key="4">
    <source>
        <dbReference type="ARBA" id="ARBA00016244"/>
    </source>
</evidence>
<evidence type="ECO:0000259" key="9">
    <source>
        <dbReference type="Pfam" id="PF21159"/>
    </source>
</evidence>
<comment type="similarity">
    <text evidence="3">Belongs to the flagella basal body rod proteins family.</text>
</comment>
<dbReference type="Pfam" id="PF21158">
    <property type="entry name" value="flgK_1st_1"/>
    <property type="match status" value="1"/>
</dbReference>
<dbReference type="SUPFAM" id="SSF64518">
    <property type="entry name" value="Phase 1 flagellin"/>
    <property type="match status" value="1"/>
</dbReference>
<dbReference type="PANTHER" id="PTHR30033:SF1">
    <property type="entry name" value="FLAGELLAR HOOK-ASSOCIATED PROTEIN 1"/>
    <property type="match status" value="1"/>
</dbReference>
<dbReference type="RefSeq" id="WP_258826160.1">
    <property type="nucleotide sequence ID" value="NZ_JANUHA010000001.1"/>
</dbReference>
<dbReference type="InterPro" id="IPR049119">
    <property type="entry name" value="FlgK_D2-like"/>
</dbReference>
<feature type="domain" description="Flagellar hook-associated protein FlgK helical" evidence="10">
    <location>
        <begin position="93"/>
        <end position="327"/>
    </location>
</feature>